<evidence type="ECO:0000313" key="2">
    <source>
        <dbReference type="Proteomes" id="UP000541154"/>
    </source>
</evidence>
<proteinExistence type="predicted"/>
<organism evidence="1 2">
    <name type="scientific">Petromyces alliaceus</name>
    <name type="common">Aspergillus alliaceus</name>
    <dbReference type="NCBI Taxonomy" id="209559"/>
    <lineage>
        <taxon>Eukaryota</taxon>
        <taxon>Fungi</taxon>
        <taxon>Dikarya</taxon>
        <taxon>Ascomycota</taxon>
        <taxon>Pezizomycotina</taxon>
        <taxon>Eurotiomycetes</taxon>
        <taxon>Eurotiomycetidae</taxon>
        <taxon>Eurotiales</taxon>
        <taxon>Aspergillaceae</taxon>
        <taxon>Aspergillus</taxon>
        <taxon>Aspergillus subgen. Circumdati</taxon>
    </lineage>
</organism>
<keyword evidence="2" id="KW-1185">Reference proteome</keyword>
<gene>
    <name evidence="1" type="ORF">ETB97_004637</name>
</gene>
<dbReference type="EMBL" id="SPNV01000213">
    <property type="protein sequence ID" value="KAF5858275.1"/>
    <property type="molecule type" value="Genomic_DNA"/>
</dbReference>
<accession>A0A8H6A1M9</accession>
<protein>
    <submittedName>
        <fullName evidence="1">Uncharacterized protein</fullName>
    </submittedName>
</protein>
<sequence>MGQVPIPSTICLGSIDTIVSITETGFDQELSLAAFIAHTDDQTPKCDHGWGFKPLEVILSAYLNMIDEGKVTTIHKYKPT</sequence>
<evidence type="ECO:0000313" key="1">
    <source>
        <dbReference type="EMBL" id="KAF5858275.1"/>
    </source>
</evidence>
<comment type="caution">
    <text evidence="1">The sequence shown here is derived from an EMBL/GenBank/DDBJ whole genome shotgun (WGS) entry which is preliminary data.</text>
</comment>
<reference evidence="1 2" key="1">
    <citation type="submission" date="2019-04" db="EMBL/GenBank/DDBJ databases">
        <title>Aspergillus burnettii sp. nov., novel species from soil in southeast Queensland.</title>
        <authorList>
            <person name="Gilchrist C.L.M."/>
            <person name="Pitt J.I."/>
            <person name="Lange L."/>
            <person name="Lacey H.J."/>
            <person name="Vuong D."/>
            <person name="Midgley D.J."/>
            <person name="Greenfield P."/>
            <person name="Bradbury M."/>
            <person name="Lacey E."/>
            <person name="Busk P.K."/>
            <person name="Pilgaard B."/>
            <person name="Chooi Y.H."/>
            <person name="Piggott A.M."/>
        </authorList>
    </citation>
    <scope>NUCLEOTIDE SEQUENCE [LARGE SCALE GENOMIC DNA]</scope>
    <source>
        <strain evidence="1 2">FRR 5400</strain>
    </source>
</reference>
<dbReference type="AlphaFoldDB" id="A0A8H6A1M9"/>
<name>A0A8H6A1M9_PETAA</name>
<dbReference type="Proteomes" id="UP000541154">
    <property type="component" value="Unassembled WGS sequence"/>
</dbReference>